<comment type="caution">
    <text evidence="1">The sequence shown here is derived from an EMBL/GenBank/DDBJ whole genome shotgun (WGS) entry which is preliminary data.</text>
</comment>
<dbReference type="AlphaFoldDB" id="A0A930VNV2"/>
<organism evidence="1 2">
    <name type="scientific">Nocardioides agariphilus</name>
    <dbReference type="NCBI Taxonomy" id="433664"/>
    <lineage>
        <taxon>Bacteria</taxon>
        <taxon>Bacillati</taxon>
        <taxon>Actinomycetota</taxon>
        <taxon>Actinomycetes</taxon>
        <taxon>Propionibacteriales</taxon>
        <taxon>Nocardioidaceae</taxon>
        <taxon>Nocardioides</taxon>
    </lineage>
</organism>
<reference evidence="1" key="1">
    <citation type="submission" date="2020-11" db="EMBL/GenBank/DDBJ databases">
        <title>Nocardioides cynanchi sp. nov., isolated from soil of rhizosphere of Cynanchum wilfordii.</title>
        <authorList>
            <person name="Lee J.-S."/>
            <person name="Suh M.K."/>
            <person name="Kim J.-S."/>
        </authorList>
    </citation>
    <scope>NUCLEOTIDE SEQUENCE</scope>
    <source>
        <strain evidence="1">KCTC 19276</strain>
    </source>
</reference>
<dbReference type="EMBL" id="JADKPO010000020">
    <property type="protein sequence ID" value="MBF4769066.1"/>
    <property type="molecule type" value="Genomic_DNA"/>
</dbReference>
<evidence type="ECO:0000313" key="1">
    <source>
        <dbReference type="EMBL" id="MBF4769066.1"/>
    </source>
</evidence>
<sequence length="315" mass="35609">MPRRVDRADWRPLAASQAGLLTRRQLHALGIDRFFVRNQIRAGRWTLLTTMVIGTTTGPLSREATMWLGVLHAGPTAIVGGLTAAEVLGLRNWHRDEITVLVPDELDFDESAVPGVRYVRTRRDLAAMRLPRAGLPTCRVEPAVLLWAAYQRSRRTAQGVVAAAIQQRLSSPELFRDWLRIMRPLRWAAMFRQALADIEGGAQSLAEIDIRRLCRRVGIVPPTRQRKRVDSAGRTRFTDCEWVLPNGHIVILEIDGGFHMEVEHWEDDLARQRRISGPGRTVVRCTAREVREDDGQLGRDLIALGVPRRAPRRAI</sequence>
<accession>A0A930VNV2</accession>
<protein>
    <recommendedName>
        <fullName evidence="3">DUF559 domain-containing protein</fullName>
    </recommendedName>
</protein>
<proteinExistence type="predicted"/>
<keyword evidence="2" id="KW-1185">Reference proteome</keyword>
<name>A0A930VNV2_9ACTN</name>
<dbReference type="Proteomes" id="UP000660668">
    <property type="component" value="Unassembled WGS sequence"/>
</dbReference>
<dbReference type="RefSeq" id="WP_194697214.1">
    <property type="nucleotide sequence ID" value="NZ_JADKPO010000020.1"/>
</dbReference>
<evidence type="ECO:0008006" key="3">
    <source>
        <dbReference type="Google" id="ProtNLM"/>
    </source>
</evidence>
<evidence type="ECO:0000313" key="2">
    <source>
        <dbReference type="Proteomes" id="UP000660668"/>
    </source>
</evidence>
<gene>
    <name evidence="1" type="ORF">ISU10_14965</name>
</gene>